<keyword evidence="1" id="KW-1133">Transmembrane helix</keyword>
<keyword evidence="1" id="KW-0472">Membrane</keyword>
<name>A0A2T0QY26_9ACTN</name>
<feature type="transmembrane region" description="Helical" evidence="1">
    <location>
        <begin position="101"/>
        <end position="118"/>
    </location>
</feature>
<gene>
    <name evidence="2" type="ORF">CLV37_11476</name>
</gene>
<organism evidence="2 3">
    <name type="scientific">Kineococcus rhizosphaerae</name>
    <dbReference type="NCBI Taxonomy" id="559628"/>
    <lineage>
        <taxon>Bacteria</taxon>
        <taxon>Bacillati</taxon>
        <taxon>Actinomycetota</taxon>
        <taxon>Actinomycetes</taxon>
        <taxon>Kineosporiales</taxon>
        <taxon>Kineosporiaceae</taxon>
        <taxon>Kineococcus</taxon>
    </lineage>
</organism>
<reference evidence="2 3" key="1">
    <citation type="submission" date="2018-03" db="EMBL/GenBank/DDBJ databases">
        <title>Genomic Encyclopedia of Archaeal and Bacterial Type Strains, Phase II (KMG-II): from individual species to whole genera.</title>
        <authorList>
            <person name="Goeker M."/>
        </authorList>
    </citation>
    <scope>NUCLEOTIDE SEQUENCE [LARGE SCALE GENOMIC DNA]</scope>
    <source>
        <strain evidence="2 3">DSM 19711</strain>
    </source>
</reference>
<evidence type="ECO:0000313" key="2">
    <source>
        <dbReference type="EMBL" id="PRY11122.1"/>
    </source>
</evidence>
<dbReference type="Proteomes" id="UP000238083">
    <property type="component" value="Unassembled WGS sequence"/>
</dbReference>
<dbReference type="EMBL" id="PVZF01000014">
    <property type="protein sequence ID" value="PRY11122.1"/>
    <property type="molecule type" value="Genomic_DNA"/>
</dbReference>
<comment type="caution">
    <text evidence="2">The sequence shown here is derived from an EMBL/GenBank/DDBJ whole genome shotgun (WGS) entry which is preliminary data.</text>
</comment>
<protein>
    <submittedName>
        <fullName evidence="2">Uncharacterized protein</fullName>
    </submittedName>
</protein>
<dbReference type="AlphaFoldDB" id="A0A2T0QY26"/>
<feature type="transmembrane region" description="Helical" evidence="1">
    <location>
        <begin position="39"/>
        <end position="57"/>
    </location>
</feature>
<evidence type="ECO:0000313" key="3">
    <source>
        <dbReference type="Proteomes" id="UP000238083"/>
    </source>
</evidence>
<keyword evidence="1" id="KW-0812">Transmembrane</keyword>
<evidence type="ECO:0000256" key="1">
    <source>
        <dbReference type="SAM" id="Phobius"/>
    </source>
</evidence>
<accession>A0A2T0QY26</accession>
<proteinExistence type="predicted"/>
<sequence>MDVWWRSVVMWWTRTEPHLTAGLRPYDRRVLHTLLDAPVVIPVTLLAVGICALGALVRPRVDSALVLGLLAAIWTRVNQPVEGRILHTWTADRGFTEADLVSAAALVVAALTLARCAWRLARRLSRRADALPAR</sequence>
<keyword evidence="3" id="KW-1185">Reference proteome</keyword>